<evidence type="ECO:0000313" key="2">
    <source>
        <dbReference type="Proteomes" id="UP000503004"/>
    </source>
</evidence>
<accession>A0A858QAU5</accession>
<proteinExistence type="predicted"/>
<protein>
    <submittedName>
        <fullName evidence="1">Uncharacterized protein</fullName>
    </submittedName>
</protein>
<dbReference type="Proteomes" id="UP000503004">
    <property type="component" value="Chromosome"/>
</dbReference>
<name>A0A858QAU5_9GAMM</name>
<sequence>MAVAPGFFVDWNGNARRTEDAGGDFVVDVDTAARYVALYTRNGTLMHEATYYKTLEDMEKKGIKAPLVDGATPWGMKNEW</sequence>
<dbReference type="AlphaFoldDB" id="A0A858QAU5"/>
<dbReference type="KEGG" id="metu:GNH96_13300"/>
<evidence type="ECO:0000313" key="1">
    <source>
        <dbReference type="EMBL" id="QJD30845.1"/>
    </source>
</evidence>
<dbReference type="EMBL" id="CP046565">
    <property type="protein sequence ID" value="QJD30845.1"/>
    <property type="molecule type" value="Genomic_DNA"/>
</dbReference>
<keyword evidence="2" id="KW-1185">Reference proteome</keyword>
<gene>
    <name evidence="1" type="ORF">GNH96_13300</name>
</gene>
<reference evidence="2" key="1">
    <citation type="submission" date="2019-12" db="EMBL/GenBank/DDBJ databases">
        <authorList>
            <person name="Awala S.I."/>
            <person name="Rhee S.K."/>
        </authorList>
    </citation>
    <scope>NUCLEOTIDE SEQUENCE [LARGE SCALE GENOMIC DNA]</scope>
    <source>
        <strain evidence="2">IM1</strain>
    </source>
</reference>
<organism evidence="1 2">
    <name type="scientific">Methylococcus geothermalis</name>
    <dbReference type="NCBI Taxonomy" id="2681310"/>
    <lineage>
        <taxon>Bacteria</taxon>
        <taxon>Pseudomonadati</taxon>
        <taxon>Pseudomonadota</taxon>
        <taxon>Gammaproteobacteria</taxon>
        <taxon>Methylococcales</taxon>
        <taxon>Methylococcaceae</taxon>
        <taxon>Methylococcus</taxon>
    </lineage>
</organism>
<dbReference type="RefSeq" id="WP_169604120.1">
    <property type="nucleotide sequence ID" value="NZ_CP046565.1"/>
</dbReference>